<keyword evidence="6" id="KW-1185">Reference proteome</keyword>
<dbReference type="Pfam" id="PF00595">
    <property type="entry name" value="PDZ"/>
    <property type="match status" value="1"/>
</dbReference>
<dbReference type="EnsemblMetazoa" id="HelroT173624">
    <property type="protein sequence ID" value="HelroP173624"/>
    <property type="gene ID" value="HelroG173624"/>
</dbReference>
<dbReference type="KEGG" id="hro:HELRODRAFT_173624"/>
<dbReference type="CTD" id="20204622"/>
<proteinExistence type="predicted"/>
<accession>T1F723</accession>
<dbReference type="GO" id="GO:0072659">
    <property type="term" value="P:protein localization to plasma membrane"/>
    <property type="evidence" value="ECO:0000318"/>
    <property type="project" value="GO_Central"/>
</dbReference>
<sequence>MDYYEENSKEEWYQNLSSWKNRRKSNSKTSLRTFEMENEANDDVTAIGNPDNDDEVAVRRDDDDEEEVEEKAGHAIKKRKFRNYKWNKYPTNDDDDDVINDATNDVDDDVVTGGGGGDNDRYGDGRRRNPDRDGKILHQHQPKHQQQHQQQQQHHQQQQHQQQLHQQQQLLLQQQRQQQPILKTIKISQRASNSRGFGFEISRNEKTEKIFVSKVSRGSSADICDVRRGDVITSVNGVDIGGHFVESVRHVITTSVEKGTIEMKLFHVFMGL</sequence>
<dbReference type="RefSeq" id="XP_009018484.1">
    <property type="nucleotide sequence ID" value="XM_009020236.1"/>
</dbReference>
<feature type="compositionally biased region" description="Basic residues" evidence="2">
    <location>
        <begin position="74"/>
        <end position="85"/>
    </location>
</feature>
<organism evidence="5 6">
    <name type="scientific">Helobdella robusta</name>
    <name type="common">Californian leech</name>
    <dbReference type="NCBI Taxonomy" id="6412"/>
    <lineage>
        <taxon>Eukaryota</taxon>
        <taxon>Metazoa</taxon>
        <taxon>Spiralia</taxon>
        <taxon>Lophotrochozoa</taxon>
        <taxon>Annelida</taxon>
        <taxon>Clitellata</taxon>
        <taxon>Hirudinea</taxon>
        <taxon>Rhynchobdellida</taxon>
        <taxon>Glossiphoniidae</taxon>
        <taxon>Helobdella</taxon>
    </lineage>
</organism>
<feature type="compositionally biased region" description="Low complexity" evidence="2">
    <location>
        <begin position="147"/>
        <end position="165"/>
    </location>
</feature>
<dbReference type="InterPro" id="IPR036034">
    <property type="entry name" value="PDZ_sf"/>
</dbReference>
<dbReference type="GO" id="GO:0016324">
    <property type="term" value="C:apical plasma membrane"/>
    <property type="evidence" value="ECO:0000318"/>
    <property type="project" value="GO_Central"/>
</dbReference>
<keyword evidence="1" id="KW-0677">Repeat</keyword>
<evidence type="ECO:0000313" key="4">
    <source>
        <dbReference type="EMBL" id="ESO03336.1"/>
    </source>
</evidence>
<name>T1F723_HELRO</name>
<dbReference type="EMBL" id="AMQM01004624">
    <property type="status" value="NOT_ANNOTATED_CDS"/>
    <property type="molecule type" value="Genomic_DNA"/>
</dbReference>
<dbReference type="EMBL" id="AMQM01004625">
    <property type="status" value="NOT_ANNOTATED_CDS"/>
    <property type="molecule type" value="Genomic_DNA"/>
</dbReference>
<dbReference type="SUPFAM" id="SSF50156">
    <property type="entry name" value="PDZ domain-like"/>
    <property type="match status" value="1"/>
</dbReference>
<dbReference type="STRING" id="6412.T1F723"/>
<dbReference type="HOGENOM" id="CLU_1024064_0_0_1"/>
<dbReference type="GeneID" id="20204622"/>
<evidence type="ECO:0000313" key="6">
    <source>
        <dbReference type="Proteomes" id="UP000015101"/>
    </source>
</evidence>
<dbReference type="InterPro" id="IPR051067">
    <property type="entry name" value="NHER"/>
</dbReference>
<dbReference type="InParanoid" id="T1F723"/>
<feature type="compositionally biased region" description="Acidic residues" evidence="2">
    <location>
        <begin position="92"/>
        <end position="110"/>
    </location>
</feature>
<feature type="compositionally biased region" description="Basic residues" evidence="2">
    <location>
        <begin position="137"/>
        <end position="146"/>
    </location>
</feature>
<reference evidence="6" key="1">
    <citation type="submission" date="2012-12" db="EMBL/GenBank/DDBJ databases">
        <authorList>
            <person name="Hellsten U."/>
            <person name="Grimwood J."/>
            <person name="Chapman J.A."/>
            <person name="Shapiro H."/>
            <person name="Aerts A."/>
            <person name="Otillar R.P."/>
            <person name="Terry A.Y."/>
            <person name="Boore J.L."/>
            <person name="Simakov O."/>
            <person name="Marletaz F."/>
            <person name="Cho S.-J."/>
            <person name="Edsinger-Gonzales E."/>
            <person name="Havlak P."/>
            <person name="Kuo D.-H."/>
            <person name="Larsson T."/>
            <person name="Lv J."/>
            <person name="Arendt D."/>
            <person name="Savage R."/>
            <person name="Osoegawa K."/>
            <person name="de Jong P."/>
            <person name="Lindberg D.R."/>
            <person name="Seaver E.C."/>
            <person name="Weisblat D.A."/>
            <person name="Putnam N.H."/>
            <person name="Grigoriev I.V."/>
            <person name="Rokhsar D.S."/>
        </authorList>
    </citation>
    <scope>NUCLEOTIDE SEQUENCE</scope>
</reference>
<dbReference type="EMBL" id="KB096633">
    <property type="protein sequence ID" value="ESO03336.1"/>
    <property type="molecule type" value="Genomic_DNA"/>
</dbReference>
<reference evidence="4 6" key="2">
    <citation type="journal article" date="2013" name="Nature">
        <title>Insights into bilaterian evolution from three spiralian genomes.</title>
        <authorList>
            <person name="Simakov O."/>
            <person name="Marletaz F."/>
            <person name="Cho S.J."/>
            <person name="Edsinger-Gonzales E."/>
            <person name="Havlak P."/>
            <person name="Hellsten U."/>
            <person name="Kuo D.H."/>
            <person name="Larsson T."/>
            <person name="Lv J."/>
            <person name="Arendt D."/>
            <person name="Savage R."/>
            <person name="Osoegawa K."/>
            <person name="de Jong P."/>
            <person name="Grimwood J."/>
            <person name="Chapman J.A."/>
            <person name="Shapiro H."/>
            <person name="Aerts A."/>
            <person name="Otillar R.P."/>
            <person name="Terry A.Y."/>
            <person name="Boore J.L."/>
            <person name="Grigoriev I.V."/>
            <person name="Lindberg D.R."/>
            <person name="Seaver E.C."/>
            <person name="Weisblat D.A."/>
            <person name="Putnam N.H."/>
            <person name="Rokhsar D.S."/>
        </authorList>
    </citation>
    <scope>NUCLEOTIDE SEQUENCE</scope>
</reference>
<dbReference type="PANTHER" id="PTHR14191:SF3">
    <property type="entry name" value="NA(+)_H(+) EXCHANGE REGULATORY COFACTOR-LIKE PROTEIN NRFL-1"/>
    <property type="match status" value="1"/>
</dbReference>
<dbReference type="SMART" id="SM00228">
    <property type="entry name" value="PDZ"/>
    <property type="match status" value="1"/>
</dbReference>
<dbReference type="InterPro" id="IPR001478">
    <property type="entry name" value="PDZ"/>
</dbReference>
<evidence type="ECO:0000256" key="1">
    <source>
        <dbReference type="ARBA" id="ARBA00022737"/>
    </source>
</evidence>
<feature type="domain" description="PDZ" evidence="3">
    <location>
        <begin position="184"/>
        <end position="250"/>
    </location>
</feature>
<gene>
    <name evidence="5" type="primary">20204622</name>
    <name evidence="4" type="ORF">HELRODRAFT_173624</name>
</gene>
<reference evidence="5" key="3">
    <citation type="submission" date="2015-06" db="UniProtKB">
        <authorList>
            <consortium name="EnsemblMetazoa"/>
        </authorList>
    </citation>
    <scope>IDENTIFICATION</scope>
</reference>
<dbReference type="PANTHER" id="PTHR14191">
    <property type="entry name" value="PDZ DOMAIN CONTAINING PROTEIN"/>
    <property type="match status" value="1"/>
</dbReference>
<protein>
    <recommendedName>
        <fullName evidence="3">PDZ domain-containing protein</fullName>
    </recommendedName>
</protein>
<dbReference type="Gene3D" id="2.30.42.10">
    <property type="match status" value="1"/>
</dbReference>
<dbReference type="GO" id="GO:0043495">
    <property type="term" value="F:protein-membrane adaptor activity"/>
    <property type="evidence" value="ECO:0000318"/>
    <property type="project" value="GO_Central"/>
</dbReference>
<feature type="region of interest" description="Disordered" evidence="2">
    <location>
        <begin position="24"/>
        <end position="165"/>
    </location>
</feature>
<dbReference type="AlphaFoldDB" id="T1F723"/>
<dbReference type="OrthoDB" id="15627at2759"/>
<dbReference type="PROSITE" id="PS50106">
    <property type="entry name" value="PDZ"/>
    <property type="match status" value="1"/>
</dbReference>
<dbReference type="Proteomes" id="UP000015101">
    <property type="component" value="Unassembled WGS sequence"/>
</dbReference>
<evidence type="ECO:0000313" key="5">
    <source>
        <dbReference type="EnsemblMetazoa" id="HelroP173624"/>
    </source>
</evidence>
<evidence type="ECO:0000259" key="3">
    <source>
        <dbReference type="PROSITE" id="PS50106"/>
    </source>
</evidence>
<evidence type="ECO:0000256" key="2">
    <source>
        <dbReference type="SAM" id="MobiDB-lite"/>
    </source>
</evidence>
<feature type="compositionally biased region" description="Basic and acidic residues" evidence="2">
    <location>
        <begin position="118"/>
        <end position="136"/>
    </location>
</feature>